<evidence type="ECO:0000313" key="3">
    <source>
        <dbReference type="EMBL" id="QDV09906.1"/>
    </source>
</evidence>
<evidence type="ECO:0000313" key="4">
    <source>
        <dbReference type="Proteomes" id="UP000320390"/>
    </source>
</evidence>
<dbReference type="EMBL" id="CP036434">
    <property type="protein sequence ID" value="QDV09906.1"/>
    <property type="molecule type" value="Genomic_DNA"/>
</dbReference>
<dbReference type="Proteomes" id="UP000320390">
    <property type="component" value="Chromosome"/>
</dbReference>
<dbReference type="Gene3D" id="3.30.9.10">
    <property type="entry name" value="D-Amino Acid Oxidase, subunit A, domain 2"/>
    <property type="match status" value="1"/>
</dbReference>
<dbReference type="Pfam" id="PF01266">
    <property type="entry name" value="DAO"/>
    <property type="match status" value="1"/>
</dbReference>
<keyword evidence="4" id="KW-1185">Reference proteome</keyword>
<feature type="domain" description="FAD dependent oxidoreductase" evidence="2">
    <location>
        <begin position="4"/>
        <end position="386"/>
    </location>
</feature>
<accession>A0A518F0N8</accession>
<evidence type="ECO:0000256" key="1">
    <source>
        <dbReference type="ARBA" id="ARBA00023002"/>
    </source>
</evidence>
<dbReference type="GO" id="GO:0102317">
    <property type="term" value="F:4-methylaminobutyrate oxidase (demethylating) activity"/>
    <property type="evidence" value="ECO:0007669"/>
    <property type="project" value="UniProtKB-EC"/>
</dbReference>
<gene>
    <name evidence="3" type="primary">mlr</name>
    <name evidence="3" type="ORF">Poly30_54670</name>
</gene>
<dbReference type="RefSeq" id="WP_145205135.1">
    <property type="nucleotide sequence ID" value="NZ_CP036434.1"/>
</dbReference>
<organism evidence="3 4">
    <name type="scientific">Saltatorellus ferox</name>
    <dbReference type="NCBI Taxonomy" id="2528018"/>
    <lineage>
        <taxon>Bacteria</taxon>
        <taxon>Pseudomonadati</taxon>
        <taxon>Planctomycetota</taxon>
        <taxon>Planctomycetia</taxon>
        <taxon>Planctomycetia incertae sedis</taxon>
        <taxon>Saltatorellus</taxon>
    </lineage>
</organism>
<sequence length="408" mass="43897">MKAKILIVGGGAMGTSIALSTAKRCDPLTEPVILIEKGTLGSGSSGRTGAVIHQGYPDRVLAGMARDALKVYAGMNTLVGRSVGYKRTGVLVVAGSDPQAIADLKADVAMQSELGINVKVVNAAEMRALCPGISVADDAKGSYEPDGGYVEPRRTIKTIAALARSYGASTRTGVHNPTVLVENGRAVGVSTSEGEFRAPNVVLAVGPWTPLILKNLGVEMPLRIVRIEETFCEMPDPPALEDMDEIIDDDIETRFQPDPLDLMPAAHPVILDRPNGLHLRCEPKEKRTRIGRLGFDGLEELERPESLDEDVTDEFRNWATPRVLDRMPVYKDMAPRGNQAAWITLTPDQRPIVGPVKEIPGLWIVTGFSGNDFQLAPSIGEGLAQMILGQPVSAIDPEFFSPSRFATV</sequence>
<dbReference type="PANTHER" id="PTHR13847">
    <property type="entry name" value="SARCOSINE DEHYDROGENASE-RELATED"/>
    <property type="match status" value="1"/>
</dbReference>
<dbReference type="SUPFAM" id="SSF51905">
    <property type="entry name" value="FAD/NAD(P)-binding domain"/>
    <property type="match status" value="1"/>
</dbReference>
<dbReference type="AlphaFoldDB" id="A0A518F0N8"/>
<dbReference type="PANTHER" id="PTHR13847:SF287">
    <property type="entry name" value="FAD-DEPENDENT OXIDOREDUCTASE DOMAIN-CONTAINING PROTEIN 1"/>
    <property type="match status" value="1"/>
</dbReference>
<dbReference type="InterPro" id="IPR036188">
    <property type="entry name" value="FAD/NAD-bd_sf"/>
</dbReference>
<dbReference type="InterPro" id="IPR006076">
    <property type="entry name" value="FAD-dep_OxRdtase"/>
</dbReference>
<proteinExistence type="predicted"/>
<keyword evidence="1 3" id="KW-0560">Oxidoreductase</keyword>
<dbReference type="GO" id="GO:0005737">
    <property type="term" value="C:cytoplasm"/>
    <property type="evidence" value="ECO:0007669"/>
    <property type="project" value="TreeGrafter"/>
</dbReference>
<dbReference type="Gene3D" id="3.50.50.60">
    <property type="entry name" value="FAD/NAD(P)-binding domain"/>
    <property type="match status" value="1"/>
</dbReference>
<dbReference type="EC" id="1.5.3.19" evidence="3"/>
<protein>
    <submittedName>
        <fullName evidence="3">4-methylaminobutanoate oxidase (Formaldehyde-forming)</fullName>
        <ecNumber evidence="3">1.5.3.19</ecNumber>
    </submittedName>
</protein>
<name>A0A518F0N8_9BACT</name>
<evidence type="ECO:0000259" key="2">
    <source>
        <dbReference type="Pfam" id="PF01266"/>
    </source>
</evidence>
<reference evidence="3 4" key="1">
    <citation type="submission" date="2019-02" db="EMBL/GenBank/DDBJ databases">
        <title>Deep-cultivation of Planctomycetes and their phenomic and genomic characterization uncovers novel biology.</title>
        <authorList>
            <person name="Wiegand S."/>
            <person name="Jogler M."/>
            <person name="Boedeker C."/>
            <person name="Pinto D."/>
            <person name="Vollmers J."/>
            <person name="Rivas-Marin E."/>
            <person name="Kohn T."/>
            <person name="Peeters S.H."/>
            <person name="Heuer A."/>
            <person name="Rast P."/>
            <person name="Oberbeckmann S."/>
            <person name="Bunk B."/>
            <person name="Jeske O."/>
            <person name="Meyerdierks A."/>
            <person name="Storesund J.E."/>
            <person name="Kallscheuer N."/>
            <person name="Luecker S."/>
            <person name="Lage O.M."/>
            <person name="Pohl T."/>
            <person name="Merkel B.J."/>
            <person name="Hornburger P."/>
            <person name="Mueller R.-W."/>
            <person name="Bruemmer F."/>
            <person name="Labrenz M."/>
            <person name="Spormann A.M."/>
            <person name="Op den Camp H."/>
            <person name="Overmann J."/>
            <person name="Amann R."/>
            <person name="Jetten M.S.M."/>
            <person name="Mascher T."/>
            <person name="Medema M.H."/>
            <person name="Devos D.P."/>
            <person name="Kaster A.-K."/>
            <person name="Ovreas L."/>
            <person name="Rohde M."/>
            <person name="Galperin M.Y."/>
            <person name="Jogler C."/>
        </authorList>
    </citation>
    <scope>NUCLEOTIDE SEQUENCE [LARGE SCALE GENOMIC DNA]</scope>
    <source>
        <strain evidence="3 4">Poly30</strain>
    </source>
</reference>
<dbReference type="OrthoDB" id="270342at2"/>